<dbReference type="SMART" id="SM00241">
    <property type="entry name" value="ZP"/>
    <property type="match status" value="1"/>
</dbReference>
<keyword evidence="5" id="KW-0812">Transmembrane</keyword>
<dbReference type="PANTHER" id="PTHR14002:SF43">
    <property type="entry name" value="DELTA-LIKE PROTEIN"/>
    <property type="match status" value="1"/>
</dbReference>
<dbReference type="PANTHER" id="PTHR14002">
    <property type="entry name" value="ENDOGLIN/TGF-BETA RECEPTOR TYPE III"/>
    <property type="match status" value="1"/>
</dbReference>
<reference evidence="8 9" key="1">
    <citation type="submission" date="2022-05" db="EMBL/GenBank/DDBJ databases">
        <authorList>
            <consortium name="Genoscope - CEA"/>
            <person name="William W."/>
        </authorList>
    </citation>
    <scope>NUCLEOTIDE SEQUENCE [LARGE SCALE GENOMIC DNA]</scope>
</reference>
<dbReference type="InterPro" id="IPR001507">
    <property type="entry name" value="ZP_dom"/>
</dbReference>
<proteinExistence type="predicted"/>
<dbReference type="InterPro" id="IPR048290">
    <property type="entry name" value="ZP_chr"/>
</dbReference>
<accession>A0ABN8PVF4</accession>
<feature type="non-terminal residue" evidence="8">
    <location>
        <position position="1"/>
    </location>
</feature>
<feature type="signal peptide" evidence="6">
    <location>
        <begin position="1"/>
        <end position="16"/>
    </location>
</feature>
<feature type="chain" id="PRO_5046260369" description="ZP domain-containing protein" evidence="6">
    <location>
        <begin position="17"/>
        <end position="355"/>
    </location>
</feature>
<keyword evidence="1 6" id="KW-0732">Signal</keyword>
<keyword evidence="9" id="KW-1185">Reference proteome</keyword>
<feature type="domain" description="ZP" evidence="7">
    <location>
        <begin position="14"/>
        <end position="263"/>
    </location>
</feature>
<dbReference type="Gene3D" id="2.60.40.3210">
    <property type="entry name" value="Zona pellucida, ZP-N domain"/>
    <property type="match status" value="1"/>
</dbReference>
<dbReference type="Pfam" id="PF23344">
    <property type="entry name" value="ZP-N"/>
    <property type="match status" value="1"/>
</dbReference>
<dbReference type="EMBL" id="CALNXK010000091">
    <property type="protein sequence ID" value="CAH3151605.1"/>
    <property type="molecule type" value="Genomic_DNA"/>
</dbReference>
<evidence type="ECO:0000256" key="5">
    <source>
        <dbReference type="SAM" id="Phobius"/>
    </source>
</evidence>
<keyword evidence="5" id="KW-0472">Membrane</keyword>
<evidence type="ECO:0000256" key="3">
    <source>
        <dbReference type="ARBA" id="ARBA00023180"/>
    </source>
</evidence>
<evidence type="ECO:0000256" key="6">
    <source>
        <dbReference type="SAM" id="SignalP"/>
    </source>
</evidence>
<evidence type="ECO:0000313" key="9">
    <source>
        <dbReference type="Proteomes" id="UP001159405"/>
    </source>
</evidence>
<dbReference type="Proteomes" id="UP001159405">
    <property type="component" value="Unassembled WGS sequence"/>
</dbReference>
<dbReference type="InterPro" id="IPR055356">
    <property type="entry name" value="ZP-N"/>
</dbReference>
<keyword evidence="2" id="KW-1015">Disulfide bond</keyword>
<organism evidence="8 9">
    <name type="scientific">Porites lobata</name>
    <dbReference type="NCBI Taxonomy" id="104759"/>
    <lineage>
        <taxon>Eukaryota</taxon>
        <taxon>Metazoa</taxon>
        <taxon>Cnidaria</taxon>
        <taxon>Anthozoa</taxon>
        <taxon>Hexacorallia</taxon>
        <taxon>Scleractinia</taxon>
        <taxon>Fungiina</taxon>
        <taxon>Poritidae</taxon>
        <taxon>Porites</taxon>
    </lineage>
</organism>
<dbReference type="Gene3D" id="2.60.40.4100">
    <property type="entry name" value="Zona pellucida, ZP-C domain"/>
    <property type="match status" value="1"/>
</dbReference>
<feature type="transmembrane region" description="Helical" evidence="5">
    <location>
        <begin position="311"/>
        <end position="335"/>
    </location>
</feature>
<sequence>INFVVVVFIAVNVTCGKNEMSISVPKYLLHGLDREHLRLSDVNCGAIETSSHFILRTKLTGCHTTIRHTKGFVCYMNKVEEIPIAKHQIITRVREVEIPFSCYYSNMGVVSAVGLQVKSKKIVFSKKGFGKFVLEMKIYPTPKYSLGYKKKDFPVMVALRKVLYVHVGVDSEDRRLSVLAVNCWATPNSDPLSKGYRYEFIKDGCAVDNTVKFIHTADKRTQRFSIEAFSFVGDHQFVYMHCKVMVCNAADPHSRCAQGCVRRGKRSLINQESNDEEINMSQGPFMRGDDEEETKLEKTEQDMRDARNSSMFPTLVAAMAVVAAVCVMGVSYFAWNSRKQRAVRDYQRLTVAAED</sequence>
<evidence type="ECO:0000256" key="2">
    <source>
        <dbReference type="ARBA" id="ARBA00023157"/>
    </source>
</evidence>
<evidence type="ECO:0000259" key="7">
    <source>
        <dbReference type="PROSITE" id="PS51034"/>
    </source>
</evidence>
<feature type="region of interest" description="Disordered" evidence="4">
    <location>
        <begin position="279"/>
        <end position="300"/>
    </location>
</feature>
<evidence type="ECO:0000256" key="4">
    <source>
        <dbReference type="SAM" id="MobiDB-lite"/>
    </source>
</evidence>
<keyword evidence="3" id="KW-0325">Glycoprotein</keyword>
<dbReference type="PRINTS" id="PR00023">
    <property type="entry name" value="ZPELLUCIDA"/>
</dbReference>
<protein>
    <recommendedName>
        <fullName evidence="7">ZP domain-containing protein</fullName>
    </recommendedName>
</protein>
<gene>
    <name evidence="8" type="ORF">PLOB_00048687</name>
</gene>
<name>A0ABN8PVF4_9CNID</name>
<evidence type="ECO:0000256" key="1">
    <source>
        <dbReference type="ARBA" id="ARBA00022729"/>
    </source>
</evidence>
<dbReference type="PROSITE" id="PS51034">
    <property type="entry name" value="ZP_2"/>
    <property type="match status" value="1"/>
</dbReference>
<dbReference type="InterPro" id="IPR042235">
    <property type="entry name" value="ZP-C_dom"/>
</dbReference>
<evidence type="ECO:0000313" key="8">
    <source>
        <dbReference type="EMBL" id="CAH3151605.1"/>
    </source>
</evidence>
<dbReference type="Pfam" id="PF00100">
    <property type="entry name" value="Zona_pellucida"/>
    <property type="match status" value="1"/>
</dbReference>
<comment type="caution">
    <text evidence="8">The sequence shown here is derived from an EMBL/GenBank/DDBJ whole genome shotgun (WGS) entry which is preliminary data.</text>
</comment>
<dbReference type="InterPro" id="IPR055355">
    <property type="entry name" value="ZP-C"/>
</dbReference>
<keyword evidence="5" id="KW-1133">Transmembrane helix</keyword>